<dbReference type="Proteomes" id="UP000008076">
    <property type="component" value="Unassembled WGS sequence"/>
</dbReference>
<evidence type="ECO:0000313" key="2">
    <source>
        <dbReference type="Proteomes" id="UP000008076"/>
    </source>
</evidence>
<dbReference type="RefSeq" id="XP_001739683.1">
    <property type="nucleotide sequence ID" value="XM_001739631.1"/>
</dbReference>
<name>B0ENG5_ENTDS</name>
<protein>
    <submittedName>
        <fullName evidence="1">Uncharacterized protein</fullName>
    </submittedName>
</protein>
<sequence length="108" mass="13047">MSLLNGYIGKKVIHYNFLICKNCTRKIIEEYEFFYDKQKMNFVLILSMCKKVMNEVILCEDIDIKKQYYLDVLTKRWNIQYLRMKNGINNDVIIGTDIEKFNGIWLFL</sequence>
<evidence type="ECO:0000313" key="1">
    <source>
        <dbReference type="EMBL" id="EDR23932.1"/>
    </source>
</evidence>
<dbReference type="EMBL" id="DS550089">
    <property type="protein sequence ID" value="EDR23932.1"/>
    <property type="molecule type" value="Genomic_DNA"/>
</dbReference>
<accession>B0ENG5</accession>
<dbReference type="VEuPathDB" id="AmoebaDB:EDI_329660"/>
<dbReference type="AlphaFoldDB" id="B0ENG5"/>
<gene>
    <name evidence="1" type="ORF">EDI_329660</name>
</gene>
<proteinExistence type="predicted"/>
<keyword evidence="2" id="KW-1185">Reference proteome</keyword>
<dbReference type="KEGG" id="edi:EDI_329660"/>
<reference evidence="2" key="1">
    <citation type="submission" date="2007-12" db="EMBL/GenBank/DDBJ databases">
        <title>Annotation of Entamoeba dispar SAW760.</title>
        <authorList>
            <person name="Lorenzi H."/>
            <person name="Inman J."/>
            <person name="Schobel S."/>
            <person name="Amedeo P."/>
            <person name="Caler E."/>
        </authorList>
    </citation>
    <scope>NUCLEOTIDE SEQUENCE [LARGE SCALE GENOMIC DNA]</scope>
    <source>
        <strain evidence="2">ATCC PRA-260 / SAW760</strain>
    </source>
</reference>
<dbReference type="GeneID" id="5884824"/>
<organism evidence="2">
    <name type="scientific">Entamoeba dispar (strain ATCC PRA-260 / SAW760)</name>
    <dbReference type="NCBI Taxonomy" id="370354"/>
    <lineage>
        <taxon>Eukaryota</taxon>
        <taxon>Amoebozoa</taxon>
        <taxon>Evosea</taxon>
        <taxon>Archamoebae</taxon>
        <taxon>Mastigamoebida</taxon>
        <taxon>Entamoebidae</taxon>
        <taxon>Entamoeba</taxon>
    </lineage>
</organism>